<evidence type="ECO:0000256" key="6">
    <source>
        <dbReference type="PROSITE-ProRule" id="PRU00108"/>
    </source>
</evidence>
<dbReference type="GO" id="GO:0009887">
    <property type="term" value="P:animal organ morphogenesis"/>
    <property type="evidence" value="ECO:0007669"/>
    <property type="project" value="TreeGrafter"/>
</dbReference>
<dbReference type="InterPro" id="IPR047152">
    <property type="entry name" value="Caudal_homeobox"/>
</dbReference>
<dbReference type="GO" id="GO:0030154">
    <property type="term" value="P:cell differentiation"/>
    <property type="evidence" value="ECO:0007669"/>
    <property type="project" value="TreeGrafter"/>
</dbReference>
<evidence type="ECO:0000256" key="5">
    <source>
        <dbReference type="ARBA" id="ARBA00023242"/>
    </source>
</evidence>
<dbReference type="EMBL" id="HBUF01614525">
    <property type="protein sequence ID" value="CAG6779550.1"/>
    <property type="molecule type" value="Transcribed_RNA"/>
</dbReference>
<dbReference type="InterPro" id="IPR020479">
    <property type="entry name" value="HD_metazoa"/>
</dbReference>
<keyword evidence="3 6" id="KW-0238">DNA-binding</keyword>
<dbReference type="InterPro" id="IPR000047">
    <property type="entry name" value="HTH_motif"/>
</dbReference>
<dbReference type="InterPro" id="IPR001356">
    <property type="entry name" value="HD"/>
</dbReference>
<dbReference type="EMBL" id="HBUF01261995">
    <property type="protein sequence ID" value="CAG6683164.1"/>
    <property type="molecule type" value="Transcribed_RNA"/>
</dbReference>
<proteinExistence type="inferred from homology"/>
<feature type="domain" description="Homeobox" evidence="9">
    <location>
        <begin position="145"/>
        <end position="205"/>
    </location>
</feature>
<dbReference type="SUPFAM" id="SSF46689">
    <property type="entry name" value="Homeodomain-like"/>
    <property type="match status" value="1"/>
</dbReference>
<dbReference type="GO" id="GO:0009948">
    <property type="term" value="P:anterior/posterior axis specification"/>
    <property type="evidence" value="ECO:0007669"/>
    <property type="project" value="TreeGrafter"/>
</dbReference>
<dbReference type="CDD" id="cd00086">
    <property type="entry name" value="homeodomain"/>
    <property type="match status" value="1"/>
</dbReference>
<dbReference type="Pfam" id="PF00046">
    <property type="entry name" value="Homeodomain"/>
    <property type="match status" value="1"/>
</dbReference>
<feature type="region of interest" description="Disordered" evidence="8">
    <location>
        <begin position="90"/>
        <end position="120"/>
    </location>
</feature>
<evidence type="ECO:0000259" key="9">
    <source>
        <dbReference type="PROSITE" id="PS50071"/>
    </source>
</evidence>
<dbReference type="FunFam" id="1.10.10.60:FF:000089">
    <property type="entry name" value="Caudal type homeobox 4"/>
    <property type="match status" value="1"/>
</dbReference>
<reference evidence="10" key="1">
    <citation type="submission" date="2021-05" db="EMBL/GenBank/DDBJ databases">
        <authorList>
            <person name="Alioto T."/>
            <person name="Alioto T."/>
            <person name="Gomez Garrido J."/>
        </authorList>
    </citation>
    <scope>NUCLEOTIDE SEQUENCE</scope>
</reference>
<evidence type="ECO:0000256" key="7">
    <source>
        <dbReference type="RuleBase" id="RU000682"/>
    </source>
</evidence>
<dbReference type="PANTHER" id="PTHR24332:SF9">
    <property type="entry name" value="HOMEOTIC PROTEIN CAUDAL"/>
    <property type="match status" value="1"/>
</dbReference>
<dbReference type="EMBL" id="HBUF01261996">
    <property type="protein sequence ID" value="CAG6683166.1"/>
    <property type="molecule type" value="Transcribed_RNA"/>
</dbReference>
<sequence>MEIMHRQFYTPPSNQFHPPPTGWYSNPYHYHHHQQSTPPSFLSCMHESTEQHHQPWTSLQNTHPPHHMFQSDWFPDTPNTFSNDIKEENVLSSTPNTVSGSEVSASPGPPASTSVHEGFAGVNAPRSPYEWMRKTSYQPQPGKTRTKDKYRVVYSDQQRLELEKEFHYSRYITIRRKAELANSLGLSERQVKIWFQNRRAKERKQLKKREDVVIKDPTKDLFLSKVM</sequence>
<keyword evidence="4 6" id="KW-0371">Homeobox</keyword>
<dbReference type="PRINTS" id="PR00031">
    <property type="entry name" value="HTHREPRESSR"/>
</dbReference>
<dbReference type="InterPro" id="IPR009057">
    <property type="entry name" value="Homeodomain-like_sf"/>
</dbReference>
<dbReference type="EMBL" id="HBUF01614524">
    <property type="protein sequence ID" value="CAG6779548.1"/>
    <property type="molecule type" value="Transcribed_RNA"/>
</dbReference>
<dbReference type="GO" id="GO:0005634">
    <property type="term" value="C:nucleus"/>
    <property type="evidence" value="ECO:0007669"/>
    <property type="project" value="UniProtKB-SubCell"/>
</dbReference>
<comment type="similarity">
    <text evidence="2">Belongs to the Caudal homeobox family.</text>
</comment>
<evidence type="ECO:0000256" key="8">
    <source>
        <dbReference type="SAM" id="MobiDB-lite"/>
    </source>
</evidence>
<dbReference type="AlphaFoldDB" id="A0A8D8QIS7"/>
<feature type="DNA-binding region" description="Homeobox" evidence="6">
    <location>
        <begin position="147"/>
        <end position="206"/>
    </location>
</feature>
<dbReference type="PRINTS" id="PR00024">
    <property type="entry name" value="HOMEOBOX"/>
</dbReference>
<dbReference type="InterPro" id="IPR017970">
    <property type="entry name" value="Homeobox_CS"/>
</dbReference>
<evidence type="ECO:0000313" key="10">
    <source>
        <dbReference type="EMBL" id="CAG6632234.1"/>
    </source>
</evidence>
<evidence type="ECO:0000256" key="1">
    <source>
        <dbReference type="ARBA" id="ARBA00004123"/>
    </source>
</evidence>
<keyword evidence="5 6" id="KW-0539">Nucleus</keyword>
<dbReference type="GO" id="GO:0000981">
    <property type="term" value="F:DNA-binding transcription factor activity, RNA polymerase II-specific"/>
    <property type="evidence" value="ECO:0007669"/>
    <property type="project" value="InterPro"/>
</dbReference>
<evidence type="ECO:0000256" key="3">
    <source>
        <dbReference type="ARBA" id="ARBA00023125"/>
    </source>
</evidence>
<evidence type="ECO:0000256" key="2">
    <source>
        <dbReference type="ARBA" id="ARBA00010341"/>
    </source>
</evidence>
<evidence type="ECO:0000256" key="4">
    <source>
        <dbReference type="ARBA" id="ARBA00023155"/>
    </source>
</evidence>
<feature type="compositionally biased region" description="Polar residues" evidence="8">
    <location>
        <begin position="90"/>
        <end position="104"/>
    </location>
</feature>
<dbReference type="PANTHER" id="PTHR24332">
    <property type="entry name" value="HOMEOBOX PROTEIN CDX"/>
    <property type="match status" value="1"/>
</dbReference>
<dbReference type="GO" id="GO:0000977">
    <property type="term" value="F:RNA polymerase II transcription regulatory region sequence-specific DNA binding"/>
    <property type="evidence" value="ECO:0007669"/>
    <property type="project" value="TreeGrafter"/>
</dbReference>
<dbReference type="PROSITE" id="PS50071">
    <property type="entry name" value="HOMEOBOX_2"/>
    <property type="match status" value="1"/>
</dbReference>
<dbReference type="SMART" id="SM00389">
    <property type="entry name" value="HOX"/>
    <property type="match status" value="1"/>
</dbReference>
<dbReference type="PROSITE" id="PS00027">
    <property type="entry name" value="HOMEOBOX_1"/>
    <property type="match status" value="1"/>
</dbReference>
<comment type="subcellular location">
    <subcellularLocation>
        <location evidence="1 6 7">Nucleus</location>
    </subcellularLocation>
</comment>
<name>A0A8D8QIS7_9HEMI</name>
<dbReference type="Gene3D" id="1.10.10.60">
    <property type="entry name" value="Homeodomain-like"/>
    <property type="match status" value="1"/>
</dbReference>
<accession>A0A8D8QIS7</accession>
<protein>
    <submittedName>
        <fullName evidence="10">Homeobox protein CDX-2</fullName>
    </submittedName>
</protein>
<dbReference type="EMBL" id="HBUF01079032">
    <property type="protein sequence ID" value="CAG6632234.1"/>
    <property type="molecule type" value="Transcribed_RNA"/>
</dbReference>
<organism evidence="10">
    <name type="scientific">Cacopsylla melanoneura</name>
    <dbReference type="NCBI Taxonomy" id="428564"/>
    <lineage>
        <taxon>Eukaryota</taxon>
        <taxon>Metazoa</taxon>
        <taxon>Ecdysozoa</taxon>
        <taxon>Arthropoda</taxon>
        <taxon>Hexapoda</taxon>
        <taxon>Insecta</taxon>
        <taxon>Pterygota</taxon>
        <taxon>Neoptera</taxon>
        <taxon>Paraneoptera</taxon>
        <taxon>Hemiptera</taxon>
        <taxon>Sternorrhyncha</taxon>
        <taxon>Psylloidea</taxon>
        <taxon>Psyllidae</taxon>
        <taxon>Psyllinae</taxon>
        <taxon>Cacopsylla</taxon>
    </lineage>
</organism>